<keyword evidence="4" id="KW-1003">Cell membrane</keyword>
<keyword evidence="13 14" id="KW-0472">Membrane</keyword>
<evidence type="ECO:0000256" key="11">
    <source>
        <dbReference type="ARBA" id="ARBA00022989"/>
    </source>
</evidence>
<dbReference type="Pfam" id="PF00672">
    <property type="entry name" value="HAMP"/>
    <property type="match status" value="1"/>
</dbReference>
<dbReference type="GO" id="GO:0000155">
    <property type="term" value="F:phosphorelay sensor kinase activity"/>
    <property type="evidence" value="ECO:0007669"/>
    <property type="project" value="InterPro"/>
</dbReference>
<dbReference type="CDD" id="cd06225">
    <property type="entry name" value="HAMP"/>
    <property type="match status" value="1"/>
</dbReference>
<keyword evidence="8" id="KW-0547">Nucleotide-binding</keyword>
<dbReference type="SMART" id="SM00387">
    <property type="entry name" value="HATPase_c"/>
    <property type="match status" value="1"/>
</dbReference>
<feature type="domain" description="HAMP" evidence="16">
    <location>
        <begin position="194"/>
        <end position="246"/>
    </location>
</feature>
<proteinExistence type="predicted"/>
<evidence type="ECO:0000256" key="14">
    <source>
        <dbReference type="SAM" id="Phobius"/>
    </source>
</evidence>
<feature type="domain" description="Histidine kinase" evidence="15">
    <location>
        <begin position="254"/>
        <end position="471"/>
    </location>
</feature>
<feature type="transmembrane region" description="Helical" evidence="14">
    <location>
        <begin position="174"/>
        <end position="195"/>
    </location>
</feature>
<evidence type="ECO:0000256" key="2">
    <source>
        <dbReference type="ARBA" id="ARBA00004651"/>
    </source>
</evidence>
<dbReference type="InterPro" id="IPR005467">
    <property type="entry name" value="His_kinase_dom"/>
</dbReference>
<dbReference type="Gene3D" id="3.30.565.10">
    <property type="entry name" value="Histidine kinase-like ATPase, C-terminal domain"/>
    <property type="match status" value="1"/>
</dbReference>
<dbReference type="SMART" id="SM00388">
    <property type="entry name" value="HisKA"/>
    <property type="match status" value="1"/>
</dbReference>
<keyword evidence="10" id="KW-0067">ATP-binding</keyword>
<dbReference type="OrthoDB" id="9813151at2"/>
<evidence type="ECO:0000313" key="18">
    <source>
        <dbReference type="Proteomes" id="UP000184386"/>
    </source>
</evidence>
<dbReference type="STRING" id="1121322.SAMN02745136_05216"/>
<dbReference type="PANTHER" id="PTHR45528">
    <property type="entry name" value="SENSOR HISTIDINE KINASE CPXA"/>
    <property type="match status" value="1"/>
</dbReference>
<sequence>MKRSLFVKLVVLYLVSAVFMFLLLNTYGMKHYEQKLVEEKKMLLYTQALSLSNDYMTDYYNQDISLEDLSARIKAMAIMLDSRIWIVNKNGIVISDTASGIITENPINIFEMDSDFLYQHQPFPNSASLKNVLSEPMVSVVYKVLYKYQVRGYVVIHYSMNKIHKSSLSFTDTLNLCLLVFCAIQALIFSCLYFITLRPLNKLNKAALAYTKGNYSYPITVKTTDEFGTLASSLSYMSGEIRNLDNYQKKFVANISHDFRSPLTSIKGYAEALMDGTIPYEMKDKYLGIILFETERLNKLTGSLLTLNGFENKGILLEKTSFDINHIIKKTAESFEGSCKDKKITLNLLFSNKVILVDADMGKIQQVLYNLLDNAIKFSPQSSTIKISTQEKGDKVFVSVKDYGIGIPKESINKIWERFYKTDASRGKDKKGTGLGLSITKEIITAHNENINVISTQGVGTEFIFTLPRTGGFM</sequence>
<name>A0A1M7BQU9_9FIRM</name>
<evidence type="ECO:0000259" key="15">
    <source>
        <dbReference type="PROSITE" id="PS50109"/>
    </source>
</evidence>
<dbReference type="EMBL" id="FRAC01000038">
    <property type="protein sequence ID" value="SHL57340.1"/>
    <property type="molecule type" value="Genomic_DNA"/>
</dbReference>
<dbReference type="Pfam" id="PF00512">
    <property type="entry name" value="HisKA"/>
    <property type="match status" value="1"/>
</dbReference>
<evidence type="ECO:0000313" key="17">
    <source>
        <dbReference type="EMBL" id="SHL57340.1"/>
    </source>
</evidence>
<dbReference type="InterPro" id="IPR003594">
    <property type="entry name" value="HATPase_dom"/>
</dbReference>
<dbReference type="InterPro" id="IPR050398">
    <property type="entry name" value="HssS/ArlS-like"/>
</dbReference>
<evidence type="ECO:0000256" key="7">
    <source>
        <dbReference type="ARBA" id="ARBA00022692"/>
    </source>
</evidence>
<comment type="subcellular location">
    <subcellularLocation>
        <location evidence="2">Cell membrane</location>
        <topology evidence="2">Multi-pass membrane protein</topology>
    </subcellularLocation>
</comment>
<keyword evidence="7 14" id="KW-0812">Transmembrane</keyword>
<dbReference type="SUPFAM" id="SSF47384">
    <property type="entry name" value="Homodimeric domain of signal transducing histidine kinase"/>
    <property type="match status" value="1"/>
</dbReference>
<dbReference type="GO" id="GO:0005524">
    <property type="term" value="F:ATP binding"/>
    <property type="evidence" value="ECO:0007669"/>
    <property type="project" value="UniProtKB-KW"/>
</dbReference>
<dbReference type="GO" id="GO:0005886">
    <property type="term" value="C:plasma membrane"/>
    <property type="evidence" value="ECO:0007669"/>
    <property type="project" value="UniProtKB-SubCell"/>
</dbReference>
<dbReference type="PRINTS" id="PR00344">
    <property type="entry name" value="BCTRLSENSOR"/>
</dbReference>
<dbReference type="FunFam" id="1.10.287.130:FF:000001">
    <property type="entry name" value="Two-component sensor histidine kinase"/>
    <property type="match status" value="1"/>
</dbReference>
<dbReference type="InterPro" id="IPR004358">
    <property type="entry name" value="Sig_transdc_His_kin-like_C"/>
</dbReference>
<dbReference type="SMART" id="SM00304">
    <property type="entry name" value="HAMP"/>
    <property type="match status" value="1"/>
</dbReference>
<dbReference type="InterPro" id="IPR003661">
    <property type="entry name" value="HisK_dim/P_dom"/>
</dbReference>
<dbReference type="PANTHER" id="PTHR45528:SF1">
    <property type="entry name" value="SENSOR HISTIDINE KINASE CPXA"/>
    <property type="match status" value="1"/>
</dbReference>
<dbReference type="InterPro" id="IPR003660">
    <property type="entry name" value="HAMP_dom"/>
</dbReference>
<dbReference type="CDD" id="cd00075">
    <property type="entry name" value="HATPase"/>
    <property type="match status" value="1"/>
</dbReference>
<keyword evidence="9 17" id="KW-0418">Kinase</keyword>
<evidence type="ECO:0000256" key="3">
    <source>
        <dbReference type="ARBA" id="ARBA00012438"/>
    </source>
</evidence>
<evidence type="ECO:0000256" key="4">
    <source>
        <dbReference type="ARBA" id="ARBA00022475"/>
    </source>
</evidence>
<organism evidence="17 18">
    <name type="scientific">Anaerocolumna jejuensis DSM 15929</name>
    <dbReference type="NCBI Taxonomy" id="1121322"/>
    <lineage>
        <taxon>Bacteria</taxon>
        <taxon>Bacillati</taxon>
        <taxon>Bacillota</taxon>
        <taxon>Clostridia</taxon>
        <taxon>Lachnospirales</taxon>
        <taxon>Lachnospiraceae</taxon>
        <taxon>Anaerocolumna</taxon>
    </lineage>
</organism>
<keyword evidence="18" id="KW-1185">Reference proteome</keyword>
<reference evidence="17 18" key="1">
    <citation type="submission" date="2016-11" db="EMBL/GenBank/DDBJ databases">
        <authorList>
            <person name="Jaros S."/>
            <person name="Januszkiewicz K."/>
            <person name="Wedrychowicz H."/>
        </authorList>
    </citation>
    <scope>NUCLEOTIDE SEQUENCE [LARGE SCALE GENOMIC DNA]</scope>
    <source>
        <strain evidence="17 18">DSM 15929</strain>
    </source>
</reference>
<dbReference type="RefSeq" id="WP_073280122.1">
    <property type="nucleotide sequence ID" value="NZ_FRAC01000038.1"/>
</dbReference>
<dbReference type="Gene3D" id="1.10.287.130">
    <property type="match status" value="1"/>
</dbReference>
<dbReference type="AlphaFoldDB" id="A0A1M7BQU9"/>
<evidence type="ECO:0000256" key="10">
    <source>
        <dbReference type="ARBA" id="ARBA00022840"/>
    </source>
</evidence>
<dbReference type="CDD" id="cd00082">
    <property type="entry name" value="HisKA"/>
    <property type="match status" value="1"/>
</dbReference>
<dbReference type="InterPro" id="IPR036890">
    <property type="entry name" value="HATPase_C_sf"/>
</dbReference>
<dbReference type="PROSITE" id="PS50885">
    <property type="entry name" value="HAMP"/>
    <property type="match status" value="1"/>
</dbReference>
<evidence type="ECO:0000256" key="1">
    <source>
        <dbReference type="ARBA" id="ARBA00000085"/>
    </source>
</evidence>
<evidence type="ECO:0000256" key="8">
    <source>
        <dbReference type="ARBA" id="ARBA00022741"/>
    </source>
</evidence>
<accession>A0A1M7BQU9</accession>
<evidence type="ECO:0000256" key="13">
    <source>
        <dbReference type="ARBA" id="ARBA00023136"/>
    </source>
</evidence>
<evidence type="ECO:0000259" key="16">
    <source>
        <dbReference type="PROSITE" id="PS50885"/>
    </source>
</evidence>
<keyword evidence="5" id="KW-0597">Phosphoprotein</keyword>
<dbReference type="FunFam" id="3.30.565.10:FF:000006">
    <property type="entry name" value="Sensor histidine kinase WalK"/>
    <property type="match status" value="1"/>
</dbReference>
<evidence type="ECO:0000256" key="6">
    <source>
        <dbReference type="ARBA" id="ARBA00022679"/>
    </source>
</evidence>
<protein>
    <recommendedName>
        <fullName evidence="3">histidine kinase</fullName>
        <ecNumber evidence="3">2.7.13.3</ecNumber>
    </recommendedName>
</protein>
<dbReference type="Proteomes" id="UP000184386">
    <property type="component" value="Unassembled WGS sequence"/>
</dbReference>
<feature type="transmembrane region" description="Helical" evidence="14">
    <location>
        <begin position="6"/>
        <end position="27"/>
    </location>
</feature>
<dbReference type="EC" id="2.7.13.3" evidence="3"/>
<dbReference type="SUPFAM" id="SSF55874">
    <property type="entry name" value="ATPase domain of HSP90 chaperone/DNA topoisomerase II/histidine kinase"/>
    <property type="match status" value="1"/>
</dbReference>
<dbReference type="SUPFAM" id="SSF158472">
    <property type="entry name" value="HAMP domain-like"/>
    <property type="match status" value="1"/>
</dbReference>
<dbReference type="Gene3D" id="6.10.340.10">
    <property type="match status" value="1"/>
</dbReference>
<gene>
    <name evidence="17" type="ORF">SAMN02745136_05216</name>
</gene>
<keyword evidence="11 14" id="KW-1133">Transmembrane helix</keyword>
<evidence type="ECO:0000256" key="5">
    <source>
        <dbReference type="ARBA" id="ARBA00022553"/>
    </source>
</evidence>
<evidence type="ECO:0000256" key="9">
    <source>
        <dbReference type="ARBA" id="ARBA00022777"/>
    </source>
</evidence>
<evidence type="ECO:0000256" key="12">
    <source>
        <dbReference type="ARBA" id="ARBA00023012"/>
    </source>
</evidence>
<keyword evidence="6" id="KW-0808">Transferase</keyword>
<dbReference type="InterPro" id="IPR036097">
    <property type="entry name" value="HisK_dim/P_sf"/>
</dbReference>
<dbReference type="Pfam" id="PF02518">
    <property type="entry name" value="HATPase_c"/>
    <property type="match status" value="1"/>
</dbReference>
<comment type="catalytic activity">
    <reaction evidence="1">
        <text>ATP + protein L-histidine = ADP + protein N-phospho-L-histidine.</text>
        <dbReference type="EC" id="2.7.13.3"/>
    </reaction>
</comment>
<dbReference type="PROSITE" id="PS50109">
    <property type="entry name" value="HIS_KIN"/>
    <property type="match status" value="1"/>
</dbReference>
<keyword evidence="12" id="KW-0902">Two-component regulatory system</keyword>